<organism evidence="6 7">
    <name type="scientific">Streptomyces griseiscabiei</name>
    <dbReference type="NCBI Taxonomy" id="2993540"/>
    <lineage>
        <taxon>Bacteria</taxon>
        <taxon>Bacillati</taxon>
        <taxon>Actinomycetota</taxon>
        <taxon>Actinomycetes</taxon>
        <taxon>Kitasatosporales</taxon>
        <taxon>Streptomycetaceae</taxon>
        <taxon>Streptomyces</taxon>
    </lineage>
</organism>
<keyword evidence="7" id="KW-1185">Reference proteome</keyword>
<proteinExistence type="predicted"/>
<keyword evidence="1" id="KW-0805">Transcription regulation</keyword>
<dbReference type="Gene3D" id="1.10.357.10">
    <property type="entry name" value="Tetracycline Repressor, domain 2"/>
    <property type="match status" value="1"/>
</dbReference>
<keyword evidence="3" id="KW-0804">Transcription</keyword>
<sequence>MSGASGAAPKAGETARANTRDIARAAVRAELAQVAFELFLRDGFDKVTLDDLASAAGVSRSTFLRYFGTKEDAVLGAFDAHGTWVADALRARPADEDDWTALRRALDTVIQRYHQDPAGSLATARLVRDTPALCARQLEKQHGWRPTLARALAARHGSSGPPALAETVRAAAAIDCLTIALDHWTASDGDLDLVALLDEAFATLA</sequence>
<evidence type="ECO:0000259" key="5">
    <source>
        <dbReference type="PROSITE" id="PS50977"/>
    </source>
</evidence>
<evidence type="ECO:0000256" key="2">
    <source>
        <dbReference type="ARBA" id="ARBA00023125"/>
    </source>
</evidence>
<dbReference type="InterPro" id="IPR050109">
    <property type="entry name" value="HTH-type_TetR-like_transc_reg"/>
</dbReference>
<dbReference type="InterPro" id="IPR009057">
    <property type="entry name" value="Homeodomain-like_sf"/>
</dbReference>
<evidence type="ECO:0000256" key="1">
    <source>
        <dbReference type="ARBA" id="ARBA00023015"/>
    </source>
</evidence>
<evidence type="ECO:0000313" key="7">
    <source>
        <dbReference type="Proteomes" id="UP001271723"/>
    </source>
</evidence>
<dbReference type="Pfam" id="PF00440">
    <property type="entry name" value="TetR_N"/>
    <property type="match status" value="1"/>
</dbReference>
<protein>
    <submittedName>
        <fullName evidence="6">TetR/AcrR family transcriptional regulator</fullName>
    </submittedName>
</protein>
<dbReference type="Pfam" id="PF17754">
    <property type="entry name" value="TetR_C_14"/>
    <property type="match status" value="1"/>
</dbReference>
<dbReference type="InterPro" id="IPR041347">
    <property type="entry name" value="MftR_C"/>
</dbReference>
<dbReference type="PROSITE" id="PS50977">
    <property type="entry name" value="HTH_TETR_2"/>
    <property type="match status" value="1"/>
</dbReference>
<dbReference type="PANTHER" id="PTHR30055:SF238">
    <property type="entry name" value="MYCOFACTOCIN BIOSYNTHESIS TRANSCRIPTIONAL REGULATOR MFTR-RELATED"/>
    <property type="match status" value="1"/>
</dbReference>
<evidence type="ECO:0000256" key="3">
    <source>
        <dbReference type="ARBA" id="ARBA00023163"/>
    </source>
</evidence>
<comment type="caution">
    <text evidence="6">The sequence shown here is derived from an EMBL/GenBank/DDBJ whole genome shotgun (WGS) entry which is preliminary data.</text>
</comment>
<feature type="domain" description="HTH tetR-type" evidence="5">
    <location>
        <begin position="25"/>
        <end position="85"/>
    </location>
</feature>
<dbReference type="RefSeq" id="WP_267299723.1">
    <property type="nucleotide sequence ID" value="NZ_JAGJBZ010000003.1"/>
</dbReference>
<dbReference type="Proteomes" id="UP001271723">
    <property type="component" value="Unassembled WGS sequence"/>
</dbReference>
<dbReference type="PANTHER" id="PTHR30055">
    <property type="entry name" value="HTH-TYPE TRANSCRIPTIONAL REGULATOR RUTR"/>
    <property type="match status" value="1"/>
</dbReference>
<dbReference type="Gene3D" id="1.10.10.60">
    <property type="entry name" value="Homeodomain-like"/>
    <property type="match status" value="1"/>
</dbReference>
<reference evidence="6 7" key="1">
    <citation type="journal article" date="2023" name="Microb. Genom.">
        <title>Mesoterricola silvestris gen. nov., sp. nov., Mesoterricola sediminis sp. nov., Geothrix oryzae sp. nov., Geothrix edaphica sp. nov., Geothrix rubra sp. nov., and Geothrix limicola sp. nov., six novel members of Acidobacteriota isolated from soils.</title>
        <authorList>
            <person name="Weisberg A.J."/>
            <person name="Pearce E."/>
            <person name="Kramer C.G."/>
            <person name="Chang J.H."/>
            <person name="Clarke C.R."/>
        </authorList>
    </citation>
    <scope>NUCLEOTIDE SEQUENCE [LARGE SCALE GENOMIC DNA]</scope>
    <source>
        <strain evidence="6 7">NRRL_B-2795</strain>
    </source>
</reference>
<dbReference type="EMBL" id="JARAVY010000016">
    <property type="protein sequence ID" value="MDX2913641.1"/>
    <property type="molecule type" value="Genomic_DNA"/>
</dbReference>
<feature type="DNA-binding region" description="H-T-H motif" evidence="4">
    <location>
        <begin position="48"/>
        <end position="67"/>
    </location>
</feature>
<dbReference type="InterPro" id="IPR001647">
    <property type="entry name" value="HTH_TetR"/>
</dbReference>
<evidence type="ECO:0000256" key="4">
    <source>
        <dbReference type="PROSITE-ProRule" id="PRU00335"/>
    </source>
</evidence>
<dbReference type="SUPFAM" id="SSF46689">
    <property type="entry name" value="Homeodomain-like"/>
    <property type="match status" value="1"/>
</dbReference>
<evidence type="ECO:0000313" key="6">
    <source>
        <dbReference type="EMBL" id="MDX2913641.1"/>
    </source>
</evidence>
<name>A0ABU4LCZ7_9ACTN</name>
<gene>
    <name evidence="6" type="ORF">PV517_33870</name>
</gene>
<keyword evidence="2 4" id="KW-0238">DNA-binding</keyword>
<dbReference type="PRINTS" id="PR00455">
    <property type="entry name" value="HTHTETR"/>
</dbReference>
<accession>A0ABU4LCZ7</accession>